<evidence type="ECO:0000313" key="5">
    <source>
        <dbReference type="Proteomes" id="UP000078292"/>
    </source>
</evidence>
<feature type="transmembrane region" description="Helical" evidence="3">
    <location>
        <begin position="21"/>
        <end position="40"/>
    </location>
</feature>
<evidence type="ECO:0000313" key="4">
    <source>
        <dbReference type="EMBL" id="OAV59278.1"/>
    </source>
</evidence>
<comment type="caution">
    <text evidence="4">The sequence shown here is derived from an EMBL/GenBank/DDBJ whole genome shotgun (WGS) entry which is preliminary data.</text>
</comment>
<dbReference type="AlphaFoldDB" id="A0A1B7LW82"/>
<evidence type="ECO:0000256" key="1">
    <source>
        <dbReference type="ARBA" id="ARBA00022729"/>
    </source>
</evidence>
<dbReference type="EMBL" id="LXEY01000022">
    <property type="protein sequence ID" value="OAV59278.1"/>
    <property type="molecule type" value="Genomic_DNA"/>
</dbReference>
<keyword evidence="3" id="KW-0812">Transmembrane</keyword>
<reference evidence="4 5" key="1">
    <citation type="submission" date="2016-04" db="EMBL/GenBank/DDBJ databases">
        <title>First whole genome shotgun sequence of the bacterium Enteractinococcus sp. strain UASWS1574.</title>
        <authorList>
            <person name="Crovadore J."/>
            <person name="Chablais R."/>
            <person name="Lefort F."/>
        </authorList>
    </citation>
    <scope>NUCLEOTIDE SEQUENCE [LARGE SCALE GENOMIC DNA]</scope>
    <source>
        <strain evidence="4 5">UASWS1574</strain>
    </source>
</reference>
<feature type="compositionally biased region" description="Acidic residues" evidence="2">
    <location>
        <begin position="123"/>
        <end position="139"/>
    </location>
</feature>
<dbReference type="InterPro" id="IPR029050">
    <property type="entry name" value="Immunoprotect_excell_Ig-like"/>
</dbReference>
<evidence type="ECO:0000256" key="2">
    <source>
        <dbReference type="SAM" id="MobiDB-lite"/>
    </source>
</evidence>
<proteinExistence type="predicted"/>
<keyword evidence="3" id="KW-1133">Transmembrane helix</keyword>
<name>A0A1B7LW82_9MICC</name>
<protein>
    <recommendedName>
        <fullName evidence="6">DUF4352 domain-containing protein</fullName>
    </recommendedName>
</protein>
<gene>
    <name evidence="4" type="ORF">A6F49_15570</name>
</gene>
<dbReference type="STRING" id="1837282.A6F49_15570"/>
<keyword evidence="1" id="KW-0732">Signal</keyword>
<evidence type="ECO:0008006" key="6">
    <source>
        <dbReference type="Google" id="ProtNLM"/>
    </source>
</evidence>
<sequence length="281" mass="29451">MTTNTDIRPAQPHQQPPKARNTVGIIALVAAIVGAIFAVIPGAMILGWILLPIAFILSIVSLFMKNQKRGQGIAALIISIVGTIVGMIVFIGVVGSAFDEAFNEETQIQSPTDGGEMQELEDVVAEQEPADSADTNEAEEGSRANPLAIGSTISNSEWDVTINSVDLNATDAIAAENPFNEAPADGNLYIMVEVSATYTGTNPEGDTPWVSVEYVSAGGNSFASHDSMVVTPNSFDSLETLYEGASATGNIAIEVPEDEIADGTLKVSPGLFGDSVFFAVQ</sequence>
<feature type="transmembrane region" description="Helical" evidence="3">
    <location>
        <begin position="46"/>
        <end position="64"/>
    </location>
</feature>
<feature type="transmembrane region" description="Helical" evidence="3">
    <location>
        <begin position="76"/>
        <end position="98"/>
    </location>
</feature>
<organism evidence="4 5">
    <name type="scientific">Enteractinococcus helveticum</name>
    <dbReference type="NCBI Taxonomy" id="1837282"/>
    <lineage>
        <taxon>Bacteria</taxon>
        <taxon>Bacillati</taxon>
        <taxon>Actinomycetota</taxon>
        <taxon>Actinomycetes</taxon>
        <taxon>Micrococcales</taxon>
        <taxon>Micrococcaceae</taxon>
    </lineage>
</organism>
<dbReference type="Gene3D" id="2.60.40.1240">
    <property type="match status" value="1"/>
</dbReference>
<accession>A0A1B7LW82</accession>
<dbReference type="RefSeq" id="WP_043058762.1">
    <property type="nucleotide sequence ID" value="NZ_LXEY01000022.1"/>
</dbReference>
<dbReference type="Proteomes" id="UP000078292">
    <property type="component" value="Unassembled WGS sequence"/>
</dbReference>
<keyword evidence="3" id="KW-0472">Membrane</keyword>
<evidence type="ECO:0000256" key="3">
    <source>
        <dbReference type="SAM" id="Phobius"/>
    </source>
</evidence>
<feature type="region of interest" description="Disordered" evidence="2">
    <location>
        <begin position="123"/>
        <end position="148"/>
    </location>
</feature>
<keyword evidence="5" id="KW-1185">Reference proteome</keyword>